<keyword evidence="3 7" id="KW-0479">Metal-binding</keyword>
<keyword evidence="2 7" id="KW-0349">Heme</keyword>
<dbReference type="InterPro" id="IPR051263">
    <property type="entry name" value="C-type_cytochrome_biogenesis"/>
</dbReference>
<evidence type="ECO:0000256" key="7">
    <source>
        <dbReference type="RuleBase" id="RU364112"/>
    </source>
</evidence>
<evidence type="ECO:0000313" key="10">
    <source>
        <dbReference type="Proteomes" id="UP001623232"/>
    </source>
</evidence>
<comment type="function">
    <text evidence="7">Possible subunit of a heme lyase.</text>
</comment>
<keyword evidence="5" id="KW-0201">Cytochrome c-type biogenesis</keyword>
<dbReference type="InterPro" id="IPR038297">
    <property type="entry name" value="CcmH/CycL/NrfF/Ccl2_sf"/>
</dbReference>
<gene>
    <name evidence="9" type="ORF">QEZ52_17855</name>
</gene>
<feature type="signal peptide" evidence="7">
    <location>
        <begin position="1"/>
        <end position="20"/>
    </location>
</feature>
<evidence type="ECO:0000256" key="6">
    <source>
        <dbReference type="ARBA" id="ARBA00023004"/>
    </source>
</evidence>
<accession>A0ABZ2XUT9</accession>
<organism evidence="9 10">
    <name type="scientific">Aliisedimentitalea scapharcae</name>
    <dbReference type="NCBI Taxonomy" id="1524259"/>
    <lineage>
        <taxon>Bacteria</taxon>
        <taxon>Pseudomonadati</taxon>
        <taxon>Pseudomonadota</taxon>
        <taxon>Alphaproteobacteria</taxon>
        <taxon>Rhodobacterales</taxon>
        <taxon>Roseobacteraceae</taxon>
        <taxon>Aliisedimentitalea</taxon>
    </lineage>
</organism>
<dbReference type="RefSeq" id="WP_406645832.1">
    <property type="nucleotide sequence ID" value="NZ_CP123584.1"/>
</dbReference>
<sequence>MTRFLTFIALILSLATGALALDSEEMFTDPAQEARARDIGRQLRCLKCRNQSIFDSNAGLARDLRVVVRERMDAGDSDQQVLDYVHERFGDFVLLNPPVSPKTYALWAAPVLLVLMSIAGAAVYLRQRPTLRTSSGALSDADRAEARKLLKGDQE</sequence>
<keyword evidence="7" id="KW-1133">Transmembrane helix</keyword>
<keyword evidence="6 7" id="KW-0408">Iron</keyword>
<protein>
    <recommendedName>
        <fullName evidence="7">Cytochrome c-type biogenesis protein</fullName>
    </recommendedName>
</protein>
<dbReference type="PANTHER" id="PTHR47870:SF1">
    <property type="entry name" value="CYTOCHROME C-TYPE BIOGENESIS PROTEIN CCMH"/>
    <property type="match status" value="1"/>
</dbReference>
<feature type="domain" description="CcmH/CycL/Ccl2/NrfF N-terminal" evidence="8">
    <location>
        <begin position="9"/>
        <end position="150"/>
    </location>
</feature>
<keyword evidence="7" id="KW-0472">Membrane</keyword>
<evidence type="ECO:0000256" key="3">
    <source>
        <dbReference type="ARBA" id="ARBA00022723"/>
    </source>
</evidence>
<dbReference type="PANTHER" id="PTHR47870">
    <property type="entry name" value="CYTOCHROME C-TYPE BIOGENESIS PROTEIN CCMH"/>
    <property type="match status" value="1"/>
</dbReference>
<evidence type="ECO:0000313" key="9">
    <source>
        <dbReference type="EMBL" id="WZK88446.1"/>
    </source>
</evidence>
<dbReference type="Gene3D" id="1.10.8.640">
    <property type="entry name" value="Cytochrome C biogenesis protein"/>
    <property type="match status" value="1"/>
</dbReference>
<proteinExistence type="inferred from homology"/>
<feature type="transmembrane region" description="Helical" evidence="7">
    <location>
        <begin position="104"/>
        <end position="125"/>
    </location>
</feature>
<evidence type="ECO:0000256" key="4">
    <source>
        <dbReference type="ARBA" id="ARBA00022729"/>
    </source>
</evidence>
<comment type="similarity">
    <text evidence="1 7">Belongs to the CcmH/CycL/Ccl2/NrfF family.</text>
</comment>
<name>A0ABZ2XUT9_9RHOB</name>
<evidence type="ECO:0000256" key="2">
    <source>
        <dbReference type="ARBA" id="ARBA00022617"/>
    </source>
</evidence>
<dbReference type="CDD" id="cd16378">
    <property type="entry name" value="CcmH_N"/>
    <property type="match status" value="1"/>
</dbReference>
<keyword evidence="10" id="KW-1185">Reference proteome</keyword>
<evidence type="ECO:0000259" key="8">
    <source>
        <dbReference type="Pfam" id="PF03918"/>
    </source>
</evidence>
<evidence type="ECO:0000256" key="5">
    <source>
        <dbReference type="ARBA" id="ARBA00022748"/>
    </source>
</evidence>
<evidence type="ECO:0000256" key="1">
    <source>
        <dbReference type="ARBA" id="ARBA00010342"/>
    </source>
</evidence>
<dbReference type="InterPro" id="IPR005616">
    <property type="entry name" value="CcmH/CycL/Ccl2/NrfF_N"/>
</dbReference>
<feature type="chain" id="PRO_5044955272" description="Cytochrome c-type biogenesis protein" evidence="7">
    <location>
        <begin position="21"/>
        <end position="155"/>
    </location>
</feature>
<keyword evidence="7" id="KW-0812">Transmembrane</keyword>
<dbReference type="EMBL" id="CP123584">
    <property type="protein sequence ID" value="WZK88446.1"/>
    <property type="molecule type" value="Genomic_DNA"/>
</dbReference>
<reference evidence="9 10" key="1">
    <citation type="submission" date="2023-04" db="EMBL/GenBank/DDBJ databases">
        <title>Complete genome sequence of Alisedimentitalea scapharcae.</title>
        <authorList>
            <person name="Rong J.-C."/>
            <person name="Yi M.-L."/>
            <person name="Zhao Q."/>
        </authorList>
    </citation>
    <scope>NUCLEOTIDE SEQUENCE [LARGE SCALE GENOMIC DNA]</scope>
    <source>
        <strain evidence="9 10">KCTC 42119</strain>
    </source>
</reference>
<dbReference type="Pfam" id="PF03918">
    <property type="entry name" value="CcmH"/>
    <property type="match status" value="1"/>
</dbReference>
<keyword evidence="4 7" id="KW-0732">Signal</keyword>
<dbReference type="Proteomes" id="UP001623232">
    <property type="component" value="Chromosome"/>
</dbReference>